<dbReference type="EMBL" id="BSDY01000021">
    <property type="protein sequence ID" value="GLI57610.1"/>
    <property type="molecule type" value="Genomic_DNA"/>
</dbReference>
<keyword evidence="6 7" id="KW-0472">Membrane</keyword>
<feature type="transmembrane region" description="Helical" evidence="7">
    <location>
        <begin position="132"/>
        <end position="154"/>
    </location>
</feature>
<feature type="domain" description="ABC transmembrane type-1" evidence="8">
    <location>
        <begin position="96"/>
        <end position="297"/>
    </location>
</feature>
<dbReference type="PROSITE" id="PS50928">
    <property type="entry name" value="ABC_TM1"/>
    <property type="match status" value="1"/>
</dbReference>
<keyword evidence="4 7" id="KW-0812">Transmembrane</keyword>
<feature type="transmembrane region" description="Helical" evidence="7">
    <location>
        <begin position="280"/>
        <end position="300"/>
    </location>
</feature>
<evidence type="ECO:0000313" key="9">
    <source>
        <dbReference type="EMBL" id="GLI57610.1"/>
    </source>
</evidence>
<keyword evidence="2 7" id="KW-0813">Transport</keyword>
<dbReference type="CDD" id="cd06261">
    <property type="entry name" value="TM_PBP2"/>
    <property type="match status" value="1"/>
</dbReference>
<dbReference type="Pfam" id="PF19300">
    <property type="entry name" value="BPD_transp_1_N"/>
    <property type="match status" value="1"/>
</dbReference>
<dbReference type="InterPro" id="IPR000515">
    <property type="entry name" value="MetI-like"/>
</dbReference>
<feature type="transmembrane region" description="Helical" evidence="7">
    <location>
        <begin position="102"/>
        <end position="123"/>
    </location>
</feature>
<evidence type="ECO:0000256" key="2">
    <source>
        <dbReference type="ARBA" id="ARBA00022448"/>
    </source>
</evidence>
<gene>
    <name evidence="9" type="primary">oppB</name>
    <name evidence="9" type="ORF">PM10SUCC1_31240</name>
</gene>
<dbReference type="GO" id="GO:0005886">
    <property type="term" value="C:plasma membrane"/>
    <property type="evidence" value="ECO:0007669"/>
    <property type="project" value="UniProtKB-SubCell"/>
</dbReference>
<dbReference type="PANTHER" id="PTHR30465">
    <property type="entry name" value="INNER MEMBRANE ABC TRANSPORTER"/>
    <property type="match status" value="1"/>
</dbReference>
<dbReference type="Proteomes" id="UP001144471">
    <property type="component" value="Unassembled WGS sequence"/>
</dbReference>
<dbReference type="GO" id="GO:0055085">
    <property type="term" value="P:transmembrane transport"/>
    <property type="evidence" value="ECO:0007669"/>
    <property type="project" value="InterPro"/>
</dbReference>
<evidence type="ECO:0000256" key="6">
    <source>
        <dbReference type="ARBA" id="ARBA00023136"/>
    </source>
</evidence>
<feature type="transmembrane region" description="Helical" evidence="7">
    <location>
        <begin position="174"/>
        <end position="192"/>
    </location>
</feature>
<name>A0A9W6GNX5_9FUSO</name>
<evidence type="ECO:0000256" key="7">
    <source>
        <dbReference type="RuleBase" id="RU363032"/>
    </source>
</evidence>
<dbReference type="SUPFAM" id="SSF161098">
    <property type="entry name" value="MetI-like"/>
    <property type="match status" value="1"/>
</dbReference>
<dbReference type="PANTHER" id="PTHR30465:SF74">
    <property type="entry name" value="OLIGOPEPTIDE TRANSPORT SYSTEM PERMEASE PROTEIN OPPB"/>
    <property type="match status" value="1"/>
</dbReference>
<evidence type="ECO:0000256" key="5">
    <source>
        <dbReference type="ARBA" id="ARBA00022989"/>
    </source>
</evidence>
<evidence type="ECO:0000256" key="1">
    <source>
        <dbReference type="ARBA" id="ARBA00004651"/>
    </source>
</evidence>
<keyword evidence="3" id="KW-1003">Cell membrane</keyword>
<dbReference type="AlphaFoldDB" id="A0A9W6GNX5"/>
<dbReference type="Pfam" id="PF00528">
    <property type="entry name" value="BPD_transp_1"/>
    <property type="match status" value="1"/>
</dbReference>
<accession>A0A9W6GNX5</accession>
<comment type="caution">
    <text evidence="9">The sequence shown here is derived from an EMBL/GenBank/DDBJ whole genome shotgun (WGS) entry which is preliminary data.</text>
</comment>
<dbReference type="InterPro" id="IPR035906">
    <property type="entry name" value="MetI-like_sf"/>
</dbReference>
<keyword evidence="5 7" id="KW-1133">Transmembrane helix</keyword>
<dbReference type="Gene3D" id="1.10.3720.10">
    <property type="entry name" value="MetI-like"/>
    <property type="match status" value="1"/>
</dbReference>
<evidence type="ECO:0000313" key="10">
    <source>
        <dbReference type="Proteomes" id="UP001144471"/>
    </source>
</evidence>
<organism evidence="9 10">
    <name type="scientific">Propionigenium maris DSM 9537</name>
    <dbReference type="NCBI Taxonomy" id="1123000"/>
    <lineage>
        <taxon>Bacteria</taxon>
        <taxon>Fusobacteriati</taxon>
        <taxon>Fusobacteriota</taxon>
        <taxon>Fusobacteriia</taxon>
        <taxon>Fusobacteriales</taxon>
        <taxon>Fusobacteriaceae</taxon>
        <taxon>Propionigenium</taxon>
    </lineage>
</organism>
<sequence>MLKYILKRVGIMLLTLLVIITMTFFIIRAVPGDPLSSMARNLPEQVKLNFYAKYGLDEPLFTQYIKFLKNLIFHLDLGESLVYPGRTVAESIGKFSPVSARLGGQAIFAGFTVGIGFGILAAFKRNKWPDYVVMFLAILGVSVPSFVAASLLQYQFTVKYMVLPTTGWGKASHTILPTIALCFGSIATYARYMRANVLDVLHQDYILTAKAKGVSNFALVWRHVIRNAILPAITILGPQIAGIFVGSFVIERIFSIPGFGFNYVSAIQNRDFSMILGQTIFFASLYIFALLIVDLLYGVVDPRIRISGKR</sequence>
<evidence type="ECO:0000256" key="3">
    <source>
        <dbReference type="ARBA" id="ARBA00022475"/>
    </source>
</evidence>
<keyword evidence="10" id="KW-1185">Reference proteome</keyword>
<evidence type="ECO:0000256" key="4">
    <source>
        <dbReference type="ARBA" id="ARBA00022692"/>
    </source>
</evidence>
<feature type="transmembrane region" description="Helical" evidence="7">
    <location>
        <begin position="228"/>
        <end position="250"/>
    </location>
</feature>
<dbReference type="InterPro" id="IPR045621">
    <property type="entry name" value="BPD_transp_1_N"/>
</dbReference>
<reference evidence="9" key="1">
    <citation type="submission" date="2022-12" db="EMBL/GenBank/DDBJ databases">
        <title>Reference genome sequencing for broad-spectrum identification of bacterial and archaeal isolates by mass spectrometry.</title>
        <authorList>
            <person name="Sekiguchi Y."/>
            <person name="Tourlousse D.M."/>
        </authorList>
    </citation>
    <scope>NUCLEOTIDE SEQUENCE</scope>
    <source>
        <strain evidence="9">10succ1</strain>
    </source>
</reference>
<comment type="similarity">
    <text evidence="7">Belongs to the binding-protein-dependent transport system permease family.</text>
</comment>
<comment type="subcellular location">
    <subcellularLocation>
        <location evidence="1 7">Cell membrane</location>
        <topology evidence="1 7">Multi-pass membrane protein</topology>
    </subcellularLocation>
</comment>
<proteinExistence type="inferred from homology"/>
<dbReference type="RefSeq" id="WP_281837289.1">
    <property type="nucleotide sequence ID" value="NZ_BSDY01000021.1"/>
</dbReference>
<protein>
    <submittedName>
        <fullName evidence="9">Peptide ABC transporter permease</fullName>
    </submittedName>
</protein>
<evidence type="ECO:0000259" key="8">
    <source>
        <dbReference type="PROSITE" id="PS50928"/>
    </source>
</evidence>
<feature type="transmembrane region" description="Helical" evidence="7">
    <location>
        <begin position="12"/>
        <end position="30"/>
    </location>
</feature>